<accession>A0ABR0E716</accession>
<gene>
    <name evidence="3" type="ORF">PRZ48_011497</name>
</gene>
<dbReference type="PANTHER" id="PTHR43439">
    <property type="entry name" value="PHENYLACETATE-COENZYME A LIGASE"/>
    <property type="match status" value="1"/>
</dbReference>
<dbReference type="EMBL" id="JAXOVC010000009">
    <property type="protein sequence ID" value="KAK4497048.1"/>
    <property type="molecule type" value="Genomic_DNA"/>
</dbReference>
<organism evidence="3 4">
    <name type="scientific">Zasmidium cellare</name>
    <name type="common">Wine cellar mold</name>
    <name type="synonym">Racodium cellare</name>
    <dbReference type="NCBI Taxonomy" id="395010"/>
    <lineage>
        <taxon>Eukaryota</taxon>
        <taxon>Fungi</taxon>
        <taxon>Dikarya</taxon>
        <taxon>Ascomycota</taxon>
        <taxon>Pezizomycotina</taxon>
        <taxon>Dothideomycetes</taxon>
        <taxon>Dothideomycetidae</taxon>
        <taxon>Mycosphaerellales</taxon>
        <taxon>Mycosphaerellaceae</taxon>
        <taxon>Zasmidium</taxon>
    </lineage>
</organism>
<dbReference type="InterPro" id="IPR051414">
    <property type="entry name" value="Adenylate-forming_Reductase"/>
</dbReference>
<evidence type="ECO:0000313" key="3">
    <source>
        <dbReference type="EMBL" id="KAK4497048.1"/>
    </source>
</evidence>
<comment type="caution">
    <text evidence="3">The sequence shown here is derived from an EMBL/GenBank/DDBJ whole genome shotgun (WGS) entry which is preliminary data.</text>
</comment>
<keyword evidence="4" id="KW-1185">Reference proteome</keyword>
<dbReference type="SUPFAM" id="SSF56801">
    <property type="entry name" value="Acetyl-CoA synthetase-like"/>
    <property type="match status" value="1"/>
</dbReference>
<reference evidence="3 4" key="1">
    <citation type="journal article" date="2023" name="G3 (Bethesda)">
        <title>A chromosome-level genome assembly of Zasmidium syzygii isolated from banana leaves.</title>
        <authorList>
            <person name="van Westerhoven A.C."/>
            <person name="Mehrabi R."/>
            <person name="Talebi R."/>
            <person name="Steentjes M.B.F."/>
            <person name="Corcolon B."/>
            <person name="Chong P.A."/>
            <person name="Kema G.H.J."/>
            <person name="Seidl M.F."/>
        </authorList>
    </citation>
    <scope>NUCLEOTIDE SEQUENCE [LARGE SCALE GENOMIC DNA]</scope>
    <source>
        <strain evidence="3 4">P124</strain>
    </source>
</reference>
<name>A0ABR0E716_ZASCE</name>
<evidence type="ECO:0000256" key="2">
    <source>
        <dbReference type="ARBA" id="ARBA00022553"/>
    </source>
</evidence>
<evidence type="ECO:0000256" key="1">
    <source>
        <dbReference type="ARBA" id="ARBA00022450"/>
    </source>
</evidence>
<dbReference type="Pfam" id="PF23562">
    <property type="entry name" value="AMP-binding_C_3"/>
    <property type="match status" value="1"/>
</dbReference>
<dbReference type="PANTHER" id="PTHR43439:SF2">
    <property type="entry name" value="ENZYME, PUTATIVE (JCVI)-RELATED"/>
    <property type="match status" value="1"/>
</dbReference>
<keyword evidence="2" id="KW-0597">Phosphoprotein</keyword>
<protein>
    <submittedName>
        <fullName evidence="3">Uncharacterized protein</fullName>
    </submittedName>
</protein>
<sequence length="305" mass="34568">MDIPPLSGHINNWQIIAEMKRFYLGFPIAHAGGVQVMINVSAYNNATLVLLESGNLSGGVFEALIDYGKIGGTLIMPRPLIEISKSSSGLEKLSRLRGIIWSGDPEDWEFIHVNPEYNRFRFDHKSSNLHEIVAMPHTNVGLRHHQKIFWNYPHVSEWAFGDLFSPHPTKANLWKYEGRLDDMIIMDSGHNFHPMFYEQEILLRDQRVKGAVILGNGRSSLAVILEIVDIQKLEGLNAFKEFWPLIETVNQRSTSLAQIPLQNIIIASRDRPLPRGGKGTVLRKEAEKIYKIELDTIYSCASARA</sequence>
<keyword evidence="1" id="KW-0596">Phosphopantetheine</keyword>
<evidence type="ECO:0000313" key="4">
    <source>
        <dbReference type="Proteomes" id="UP001305779"/>
    </source>
</evidence>
<proteinExistence type="predicted"/>
<dbReference type="Proteomes" id="UP001305779">
    <property type="component" value="Unassembled WGS sequence"/>
</dbReference>